<dbReference type="AlphaFoldDB" id="A0A2S7SYK0"/>
<dbReference type="EMBL" id="PPSL01000002">
    <property type="protein sequence ID" value="PQJ11768.1"/>
    <property type="molecule type" value="Genomic_DNA"/>
</dbReference>
<accession>A0A2S7SYK0</accession>
<evidence type="ECO:0000313" key="1">
    <source>
        <dbReference type="EMBL" id="PQJ11768.1"/>
    </source>
</evidence>
<dbReference type="Proteomes" id="UP000239872">
    <property type="component" value="Unassembled WGS sequence"/>
</dbReference>
<keyword evidence="2" id="KW-1185">Reference proteome</keyword>
<organism evidence="1 2">
    <name type="scientific">Flavipsychrobacter stenotrophus</name>
    <dbReference type="NCBI Taxonomy" id="2077091"/>
    <lineage>
        <taxon>Bacteria</taxon>
        <taxon>Pseudomonadati</taxon>
        <taxon>Bacteroidota</taxon>
        <taxon>Chitinophagia</taxon>
        <taxon>Chitinophagales</taxon>
        <taxon>Chitinophagaceae</taxon>
        <taxon>Flavipsychrobacter</taxon>
    </lineage>
</organism>
<protein>
    <submittedName>
        <fullName evidence="1">Uncharacterized protein</fullName>
    </submittedName>
</protein>
<sequence length="109" mass="12507">MIDFTNTSKGGEISRFVPDSAICLNAVDTDGNVRQLVLLHSSADMWLNSRSASYSDEELGARLSRMVYEDNSLTMYNRESYKLENGIFRLMHRTVPMIKGREREIEKNL</sequence>
<name>A0A2S7SYK0_9BACT</name>
<dbReference type="RefSeq" id="WP_105038648.1">
    <property type="nucleotide sequence ID" value="NZ_PPSL01000002.1"/>
</dbReference>
<gene>
    <name evidence="1" type="ORF">CJD36_008210</name>
</gene>
<evidence type="ECO:0000313" key="2">
    <source>
        <dbReference type="Proteomes" id="UP000239872"/>
    </source>
</evidence>
<reference evidence="1 2" key="1">
    <citation type="submission" date="2018-01" db="EMBL/GenBank/DDBJ databases">
        <title>A novel member of the phylum Bacteroidetes isolated from glacier ice.</title>
        <authorList>
            <person name="Liu Q."/>
            <person name="Xin Y.-H."/>
        </authorList>
    </citation>
    <scope>NUCLEOTIDE SEQUENCE [LARGE SCALE GENOMIC DNA]</scope>
    <source>
        <strain evidence="1 2">RB1R16</strain>
    </source>
</reference>
<comment type="caution">
    <text evidence="1">The sequence shown here is derived from an EMBL/GenBank/DDBJ whole genome shotgun (WGS) entry which is preliminary data.</text>
</comment>
<proteinExistence type="predicted"/>